<proteinExistence type="predicted"/>
<evidence type="ECO:0008006" key="4">
    <source>
        <dbReference type="Google" id="ProtNLM"/>
    </source>
</evidence>
<dbReference type="InterPro" id="IPR013785">
    <property type="entry name" value="Aldolase_TIM"/>
</dbReference>
<keyword evidence="1" id="KW-0004">4Fe-4S</keyword>
<organism evidence="2 3">
    <name type="scientific">Cerasicoccus arenae</name>
    <dbReference type="NCBI Taxonomy" id="424488"/>
    <lineage>
        <taxon>Bacteria</taxon>
        <taxon>Pseudomonadati</taxon>
        <taxon>Verrucomicrobiota</taxon>
        <taxon>Opitutia</taxon>
        <taxon>Puniceicoccales</taxon>
        <taxon>Cerasicoccaceae</taxon>
        <taxon>Cerasicoccus</taxon>
    </lineage>
</organism>
<protein>
    <recommendedName>
        <fullName evidence="4">7-carboxy-7-deazaguanine synthase</fullName>
    </recommendedName>
</protein>
<accession>A0A8J3GEI9</accession>
<reference evidence="2" key="1">
    <citation type="journal article" date="2014" name="Int. J. Syst. Evol. Microbiol.">
        <title>Complete genome sequence of Corynebacterium casei LMG S-19264T (=DSM 44701T), isolated from a smear-ripened cheese.</title>
        <authorList>
            <consortium name="US DOE Joint Genome Institute (JGI-PGF)"/>
            <person name="Walter F."/>
            <person name="Albersmeier A."/>
            <person name="Kalinowski J."/>
            <person name="Ruckert C."/>
        </authorList>
    </citation>
    <scope>NUCLEOTIDE SEQUENCE</scope>
    <source>
        <strain evidence="2">KCTC 12870</strain>
    </source>
</reference>
<dbReference type="Proteomes" id="UP000642829">
    <property type="component" value="Unassembled WGS sequence"/>
</dbReference>
<dbReference type="EMBL" id="BMXG01000012">
    <property type="protein sequence ID" value="GHC04028.1"/>
    <property type="molecule type" value="Genomic_DNA"/>
</dbReference>
<dbReference type="Gene3D" id="3.20.20.70">
    <property type="entry name" value="Aldolase class I"/>
    <property type="match status" value="1"/>
</dbReference>
<name>A0A8J3GEI9_9BACT</name>
<evidence type="ECO:0000313" key="3">
    <source>
        <dbReference type="Proteomes" id="UP000642829"/>
    </source>
</evidence>
<dbReference type="GO" id="GO:0051539">
    <property type="term" value="F:4 iron, 4 sulfur cluster binding"/>
    <property type="evidence" value="ECO:0007669"/>
    <property type="project" value="UniProtKB-KW"/>
</dbReference>
<dbReference type="PANTHER" id="PTHR42836">
    <property type="entry name" value="7-CARBOXY-7-DEAZAGUANINE SYNTHASE"/>
    <property type="match status" value="1"/>
</dbReference>
<reference evidence="2" key="2">
    <citation type="submission" date="2020-09" db="EMBL/GenBank/DDBJ databases">
        <authorList>
            <person name="Sun Q."/>
            <person name="Kim S."/>
        </authorList>
    </citation>
    <scope>NUCLEOTIDE SEQUENCE</scope>
    <source>
        <strain evidence="2">KCTC 12870</strain>
    </source>
</reference>
<keyword evidence="1" id="KW-0408">Iron</keyword>
<keyword evidence="1" id="KW-0479">Metal-binding</keyword>
<evidence type="ECO:0000256" key="1">
    <source>
        <dbReference type="ARBA" id="ARBA00022485"/>
    </source>
</evidence>
<keyword evidence="1" id="KW-0411">Iron-sulfur</keyword>
<keyword evidence="3" id="KW-1185">Reference proteome</keyword>
<evidence type="ECO:0000313" key="2">
    <source>
        <dbReference type="EMBL" id="GHC04028.1"/>
    </source>
</evidence>
<dbReference type="AlphaFoldDB" id="A0A8J3GEI9"/>
<gene>
    <name evidence="2" type="ORF">GCM10007047_20830</name>
</gene>
<sequence>MSVEQLVSLALEAKPEFVVITGGEPAVHDLRPLTRALHSEGLAIHLETSGTYALKGDFDWVTVSPKIYQAPLPELIERASELKLIMENAESVAYWETQLGTELIRKDRPVWLHPEWSRREDPEILGLISRTVRERGAPFRAGWQLHKLYGVL</sequence>
<comment type="caution">
    <text evidence="2">The sequence shown here is derived from an EMBL/GenBank/DDBJ whole genome shotgun (WGS) entry which is preliminary data.</text>
</comment>
<dbReference type="PANTHER" id="PTHR42836:SF1">
    <property type="entry name" value="7-CARBOXY-7-DEAZAGUANINE SYNTHASE"/>
    <property type="match status" value="1"/>
</dbReference>